<protein>
    <submittedName>
        <fullName evidence="1">Uncharacterized protein</fullName>
    </submittedName>
</protein>
<keyword evidence="2" id="KW-1185">Reference proteome</keyword>
<dbReference type="Proteomes" id="UP001291623">
    <property type="component" value="Unassembled WGS sequence"/>
</dbReference>
<reference evidence="1" key="1">
    <citation type="submission" date="2023-12" db="EMBL/GenBank/DDBJ databases">
        <title>Genome assembly of Anisodus tanguticus.</title>
        <authorList>
            <person name="Wang Y.-J."/>
        </authorList>
    </citation>
    <scope>NUCLEOTIDE SEQUENCE</scope>
    <source>
        <strain evidence="1">KB-2021</strain>
        <tissue evidence="1">Leaf</tissue>
    </source>
</reference>
<accession>A0AAE1RK78</accession>
<gene>
    <name evidence="1" type="ORF">RND71_026118</name>
</gene>
<organism evidence="1 2">
    <name type="scientific">Anisodus tanguticus</name>
    <dbReference type="NCBI Taxonomy" id="243964"/>
    <lineage>
        <taxon>Eukaryota</taxon>
        <taxon>Viridiplantae</taxon>
        <taxon>Streptophyta</taxon>
        <taxon>Embryophyta</taxon>
        <taxon>Tracheophyta</taxon>
        <taxon>Spermatophyta</taxon>
        <taxon>Magnoliopsida</taxon>
        <taxon>eudicotyledons</taxon>
        <taxon>Gunneridae</taxon>
        <taxon>Pentapetalae</taxon>
        <taxon>asterids</taxon>
        <taxon>lamiids</taxon>
        <taxon>Solanales</taxon>
        <taxon>Solanaceae</taxon>
        <taxon>Solanoideae</taxon>
        <taxon>Hyoscyameae</taxon>
        <taxon>Anisodus</taxon>
    </lineage>
</organism>
<proteinExistence type="predicted"/>
<name>A0AAE1RK78_9SOLA</name>
<comment type="caution">
    <text evidence="1">The sequence shown here is derived from an EMBL/GenBank/DDBJ whole genome shotgun (WGS) entry which is preliminary data.</text>
</comment>
<evidence type="ECO:0000313" key="2">
    <source>
        <dbReference type="Proteomes" id="UP001291623"/>
    </source>
</evidence>
<dbReference type="AlphaFoldDB" id="A0AAE1RK78"/>
<dbReference type="EMBL" id="JAVYJV010000014">
    <property type="protein sequence ID" value="KAK4353924.1"/>
    <property type="molecule type" value="Genomic_DNA"/>
</dbReference>
<evidence type="ECO:0000313" key="1">
    <source>
        <dbReference type="EMBL" id="KAK4353924.1"/>
    </source>
</evidence>
<sequence>MNLWSHTLDPVIISLEVLRVLYRYDYNMNSDYIKFTIDLVVETSSGIYRLTVGKVIPLFDSNGAKPGFDIAPPSISNSDILSLILDDLSSSIVGLEVLEAKSMNKEKPRYSNHITVIKPKTTMLRPFIVADNETLLDEKSNAHVPDVVGYMLYTLEVIIVYTLGKDSGGGASTSSPKPDEWQIALDLSDDQITPELRMHSTDIGGYETALAFARVSRAALHERGKGHGRGCGRGRCHAAMPSKVRAPTPAQDPDRDLTPKLEDIQDEEPILVEEVGAQRKSLVLLLVLIYRRLCFECVGTLIVWPRWVTPYGLDPQC</sequence>